<dbReference type="PANTHER" id="PTHR45614:SF6">
    <property type="entry name" value="MYB DNA-BINDING DOMAIN SUPERFAMILY PROTEIN-RELATED"/>
    <property type="match status" value="1"/>
</dbReference>
<dbReference type="CDD" id="cd00167">
    <property type="entry name" value="SANT"/>
    <property type="match status" value="2"/>
</dbReference>
<evidence type="ECO:0000313" key="11">
    <source>
        <dbReference type="Proteomes" id="UP001497457"/>
    </source>
</evidence>
<dbReference type="EMBL" id="OZ075122">
    <property type="protein sequence ID" value="CAL4907546.1"/>
    <property type="molecule type" value="Genomic_DNA"/>
</dbReference>
<evidence type="ECO:0000256" key="1">
    <source>
        <dbReference type="ARBA" id="ARBA00004123"/>
    </source>
</evidence>
<dbReference type="InterPro" id="IPR050560">
    <property type="entry name" value="MYB_TF"/>
</dbReference>
<feature type="domain" description="Myb-like" evidence="8">
    <location>
        <begin position="89"/>
        <end position="139"/>
    </location>
</feature>
<proteinExistence type="predicted"/>
<evidence type="ECO:0000313" key="10">
    <source>
        <dbReference type="EMBL" id="CAL4907546.1"/>
    </source>
</evidence>
<feature type="domain" description="HTH myb-type" evidence="9">
    <location>
        <begin position="39"/>
        <end position="92"/>
    </location>
</feature>
<keyword evidence="5" id="KW-0804">Transcription</keyword>
<dbReference type="PANTHER" id="PTHR45614">
    <property type="entry name" value="MYB PROTEIN-RELATED"/>
    <property type="match status" value="1"/>
</dbReference>
<evidence type="ECO:0000256" key="2">
    <source>
        <dbReference type="ARBA" id="ARBA00022737"/>
    </source>
</evidence>
<dbReference type="AlphaFoldDB" id="A0ABC8WEC9"/>
<keyword evidence="6" id="KW-0539">Nucleus</keyword>
<evidence type="ECO:0000259" key="8">
    <source>
        <dbReference type="PROSITE" id="PS50090"/>
    </source>
</evidence>
<accession>A0ABC8WEC9</accession>
<organism evidence="10 11">
    <name type="scientific">Urochloa decumbens</name>
    <dbReference type="NCBI Taxonomy" id="240449"/>
    <lineage>
        <taxon>Eukaryota</taxon>
        <taxon>Viridiplantae</taxon>
        <taxon>Streptophyta</taxon>
        <taxon>Embryophyta</taxon>
        <taxon>Tracheophyta</taxon>
        <taxon>Spermatophyta</taxon>
        <taxon>Magnoliopsida</taxon>
        <taxon>Liliopsida</taxon>
        <taxon>Poales</taxon>
        <taxon>Poaceae</taxon>
        <taxon>PACMAD clade</taxon>
        <taxon>Panicoideae</taxon>
        <taxon>Panicodae</taxon>
        <taxon>Paniceae</taxon>
        <taxon>Melinidinae</taxon>
        <taxon>Urochloa</taxon>
    </lineage>
</organism>
<gene>
    <name evidence="10" type="ORF">URODEC1_LOCUS12578</name>
</gene>
<evidence type="ECO:0000259" key="9">
    <source>
        <dbReference type="PROSITE" id="PS51294"/>
    </source>
</evidence>
<sequence length="376" mass="38367">MVVVPAPGGAAGGGSDAAGVVVAAAVSGSVGGGAKRGGSRVKGSWTPEEDDLLRAAVARHGARNWSVISAEIPGRSGKSCRLRWCNQLSPGVERRPFTPEEDALIVAAHAQYGNKWATIARMLHGRTDNSVKNHWNSTLRRQRRAAAAAAANANGGALAMRPLAVAASGTPPPAVPLRHLLPDPESASLPPAMAPPCVVPFRPLDLKDGGGGGEDDQDDEEEEEEFEDEDGSSEDSVLMPPPKKRPCLGGAGIAHPSLLGAAAKKPEQHTAKALELPTPPPPAAEPLTSLTLSLPGGGGGGAVPVIPAAQGAAASVDGTARMRARLEQDCPWLLPVMRQMICEEVHRHLQGGNGNAPCCSLVAPPAAAAAGADGND</sequence>
<protein>
    <submittedName>
        <fullName evidence="10">Uncharacterized protein</fullName>
    </submittedName>
</protein>
<dbReference type="InterPro" id="IPR001005">
    <property type="entry name" value="SANT/Myb"/>
</dbReference>
<dbReference type="PROSITE" id="PS51294">
    <property type="entry name" value="HTH_MYB"/>
    <property type="match status" value="2"/>
</dbReference>
<keyword evidence="2" id="KW-0677">Repeat</keyword>
<dbReference type="Pfam" id="PF00249">
    <property type="entry name" value="Myb_DNA-binding"/>
    <property type="match status" value="2"/>
</dbReference>
<feature type="domain" description="HTH myb-type" evidence="9">
    <location>
        <begin position="94"/>
        <end position="143"/>
    </location>
</feature>
<dbReference type="SUPFAM" id="SSF46689">
    <property type="entry name" value="Homeodomain-like"/>
    <property type="match status" value="1"/>
</dbReference>
<dbReference type="InterPro" id="IPR017930">
    <property type="entry name" value="Myb_dom"/>
</dbReference>
<keyword evidence="4" id="KW-0238">DNA-binding</keyword>
<evidence type="ECO:0000256" key="4">
    <source>
        <dbReference type="ARBA" id="ARBA00023125"/>
    </source>
</evidence>
<dbReference type="Gene3D" id="1.10.10.60">
    <property type="entry name" value="Homeodomain-like"/>
    <property type="match status" value="2"/>
</dbReference>
<reference evidence="10" key="1">
    <citation type="submission" date="2024-10" db="EMBL/GenBank/DDBJ databases">
        <authorList>
            <person name="Ryan C."/>
        </authorList>
    </citation>
    <scope>NUCLEOTIDE SEQUENCE [LARGE SCALE GENOMIC DNA]</scope>
</reference>
<keyword evidence="11" id="KW-1185">Reference proteome</keyword>
<evidence type="ECO:0000256" key="3">
    <source>
        <dbReference type="ARBA" id="ARBA00023015"/>
    </source>
</evidence>
<name>A0ABC8WEC9_9POAL</name>
<evidence type="ECO:0000256" key="7">
    <source>
        <dbReference type="SAM" id="MobiDB-lite"/>
    </source>
</evidence>
<dbReference type="GO" id="GO:0003677">
    <property type="term" value="F:DNA binding"/>
    <property type="evidence" value="ECO:0007669"/>
    <property type="project" value="UniProtKB-KW"/>
</dbReference>
<dbReference type="Proteomes" id="UP001497457">
    <property type="component" value="Chromosome 12b"/>
</dbReference>
<feature type="region of interest" description="Disordered" evidence="7">
    <location>
        <begin position="176"/>
        <end position="251"/>
    </location>
</feature>
<dbReference type="FunFam" id="1.10.10.60:FF:000060">
    <property type="entry name" value="MYB transcription factor"/>
    <property type="match status" value="1"/>
</dbReference>
<keyword evidence="3" id="KW-0805">Transcription regulation</keyword>
<feature type="compositionally biased region" description="Acidic residues" evidence="7">
    <location>
        <begin position="213"/>
        <end position="233"/>
    </location>
</feature>
<comment type="subcellular location">
    <subcellularLocation>
        <location evidence="1">Nucleus</location>
    </subcellularLocation>
</comment>
<dbReference type="SMART" id="SM00717">
    <property type="entry name" value="SANT"/>
    <property type="match status" value="2"/>
</dbReference>
<dbReference type="PROSITE" id="PS50090">
    <property type="entry name" value="MYB_LIKE"/>
    <property type="match status" value="2"/>
</dbReference>
<evidence type="ECO:0000256" key="5">
    <source>
        <dbReference type="ARBA" id="ARBA00023163"/>
    </source>
</evidence>
<feature type="domain" description="Myb-like" evidence="8">
    <location>
        <begin position="37"/>
        <end position="88"/>
    </location>
</feature>
<evidence type="ECO:0000256" key="6">
    <source>
        <dbReference type="ARBA" id="ARBA00023242"/>
    </source>
</evidence>
<dbReference type="GO" id="GO:0005634">
    <property type="term" value="C:nucleus"/>
    <property type="evidence" value="ECO:0007669"/>
    <property type="project" value="UniProtKB-SubCell"/>
</dbReference>
<dbReference type="InterPro" id="IPR009057">
    <property type="entry name" value="Homeodomain-like_sf"/>
</dbReference>